<protein>
    <recommendedName>
        <fullName evidence="2">Tc1-like transposase DDE domain-containing protein</fullName>
    </recommendedName>
</protein>
<dbReference type="EMBL" id="KV429171">
    <property type="protein sequence ID" value="KZT63577.1"/>
    <property type="molecule type" value="Genomic_DNA"/>
</dbReference>
<dbReference type="GO" id="GO:0003676">
    <property type="term" value="F:nucleic acid binding"/>
    <property type="evidence" value="ECO:0007669"/>
    <property type="project" value="InterPro"/>
</dbReference>
<evidence type="ECO:0000256" key="1">
    <source>
        <dbReference type="SAM" id="SignalP"/>
    </source>
</evidence>
<proteinExistence type="predicted"/>
<feature type="signal peptide" evidence="1">
    <location>
        <begin position="1"/>
        <end position="20"/>
    </location>
</feature>
<feature type="non-terminal residue" evidence="3">
    <location>
        <position position="77"/>
    </location>
</feature>
<dbReference type="Gene3D" id="3.30.420.10">
    <property type="entry name" value="Ribonuclease H-like superfamily/Ribonuclease H"/>
    <property type="match status" value="1"/>
</dbReference>
<dbReference type="InterPro" id="IPR038717">
    <property type="entry name" value="Tc1-like_DDE_dom"/>
</dbReference>
<gene>
    <name evidence="3" type="ORF">DAEQUDRAFT_638123</name>
</gene>
<dbReference type="OrthoDB" id="2266637at2759"/>
<feature type="chain" id="PRO_5007861232" description="Tc1-like transposase DDE domain-containing protein" evidence="1">
    <location>
        <begin position="21"/>
        <end position="77"/>
    </location>
</feature>
<dbReference type="InterPro" id="IPR036397">
    <property type="entry name" value="RNaseH_sf"/>
</dbReference>
<name>A0A165KU60_9APHY</name>
<evidence type="ECO:0000313" key="4">
    <source>
        <dbReference type="Proteomes" id="UP000076727"/>
    </source>
</evidence>
<accession>A0A165KU60</accession>
<feature type="domain" description="Tc1-like transposase DDE" evidence="2">
    <location>
        <begin position="3"/>
        <end position="74"/>
    </location>
</feature>
<reference evidence="3 4" key="1">
    <citation type="journal article" date="2016" name="Mol. Biol. Evol.">
        <title>Comparative Genomics of Early-Diverging Mushroom-Forming Fungi Provides Insights into the Origins of Lignocellulose Decay Capabilities.</title>
        <authorList>
            <person name="Nagy L.G."/>
            <person name="Riley R."/>
            <person name="Tritt A."/>
            <person name="Adam C."/>
            <person name="Daum C."/>
            <person name="Floudas D."/>
            <person name="Sun H."/>
            <person name="Yadav J.S."/>
            <person name="Pangilinan J."/>
            <person name="Larsson K.H."/>
            <person name="Matsuura K."/>
            <person name="Barry K."/>
            <person name="Labutti K."/>
            <person name="Kuo R."/>
            <person name="Ohm R.A."/>
            <person name="Bhattacharya S.S."/>
            <person name="Shirouzu T."/>
            <person name="Yoshinaga Y."/>
            <person name="Martin F.M."/>
            <person name="Grigoriev I.V."/>
            <person name="Hibbett D.S."/>
        </authorList>
    </citation>
    <scope>NUCLEOTIDE SEQUENCE [LARGE SCALE GENOMIC DNA]</scope>
    <source>
        <strain evidence="3 4">L-15889</strain>
    </source>
</reference>
<organism evidence="3 4">
    <name type="scientific">Daedalea quercina L-15889</name>
    <dbReference type="NCBI Taxonomy" id="1314783"/>
    <lineage>
        <taxon>Eukaryota</taxon>
        <taxon>Fungi</taxon>
        <taxon>Dikarya</taxon>
        <taxon>Basidiomycota</taxon>
        <taxon>Agaricomycotina</taxon>
        <taxon>Agaricomycetes</taxon>
        <taxon>Polyporales</taxon>
        <taxon>Fomitopsis</taxon>
    </lineage>
</organism>
<sequence length="77" mass="8668">FVRGQQWSIVPLLTLDGIAAFKIVEGSVTAEKFMSFLKEFIIPFTNPYPGPHSVLILDNCNIYHAEEVRVLVEEDAC</sequence>
<dbReference type="STRING" id="1314783.A0A165KU60"/>
<dbReference type="AlphaFoldDB" id="A0A165KU60"/>
<keyword evidence="4" id="KW-1185">Reference proteome</keyword>
<evidence type="ECO:0000313" key="3">
    <source>
        <dbReference type="EMBL" id="KZT63577.1"/>
    </source>
</evidence>
<dbReference type="Pfam" id="PF13358">
    <property type="entry name" value="DDE_3"/>
    <property type="match status" value="1"/>
</dbReference>
<keyword evidence="1" id="KW-0732">Signal</keyword>
<feature type="non-terminal residue" evidence="3">
    <location>
        <position position="1"/>
    </location>
</feature>
<evidence type="ECO:0000259" key="2">
    <source>
        <dbReference type="Pfam" id="PF13358"/>
    </source>
</evidence>
<dbReference type="Proteomes" id="UP000076727">
    <property type="component" value="Unassembled WGS sequence"/>
</dbReference>